<dbReference type="Gene3D" id="3.30.1340.10">
    <property type="entry name" value="HPr-like"/>
    <property type="match status" value="1"/>
</dbReference>
<dbReference type="RefSeq" id="WP_289409451.1">
    <property type="nucleotide sequence ID" value="NZ_JAUCDY010000001.1"/>
</dbReference>
<evidence type="ECO:0000256" key="4">
    <source>
        <dbReference type="ARBA" id="ARBA00022683"/>
    </source>
</evidence>
<accession>A0ABT7SKX5</accession>
<keyword evidence="3" id="KW-0963">Cytoplasm</keyword>
<keyword evidence="7" id="KW-1185">Reference proteome</keyword>
<evidence type="ECO:0000256" key="2">
    <source>
        <dbReference type="ARBA" id="ARBA00010736"/>
    </source>
</evidence>
<evidence type="ECO:0000259" key="5">
    <source>
        <dbReference type="PROSITE" id="PS51350"/>
    </source>
</evidence>
<organism evidence="6 7">
    <name type="scientific">Thiopseudomonas acetoxidans</name>
    <dbReference type="NCBI Taxonomy" id="3041622"/>
    <lineage>
        <taxon>Bacteria</taxon>
        <taxon>Pseudomonadati</taxon>
        <taxon>Pseudomonadota</taxon>
        <taxon>Gammaproteobacteria</taxon>
        <taxon>Pseudomonadales</taxon>
        <taxon>Pseudomonadaceae</taxon>
        <taxon>Thiopseudomonas</taxon>
    </lineage>
</organism>
<dbReference type="NCBIfam" id="TIGR01003">
    <property type="entry name" value="PTS_HPr_family"/>
    <property type="match status" value="1"/>
</dbReference>
<keyword evidence="4" id="KW-0598">Phosphotransferase system</keyword>
<dbReference type="PANTHER" id="PTHR33705">
    <property type="entry name" value="PHOSPHOCARRIER PROTEIN HPR"/>
    <property type="match status" value="1"/>
</dbReference>
<dbReference type="Proteomes" id="UP001241056">
    <property type="component" value="Unassembled WGS sequence"/>
</dbReference>
<comment type="subcellular location">
    <subcellularLocation>
        <location evidence="1">Cytoplasm</location>
    </subcellularLocation>
</comment>
<evidence type="ECO:0000313" key="7">
    <source>
        <dbReference type="Proteomes" id="UP001241056"/>
    </source>
</evidence>
<evidence type="ECO:0000313" key="6">
    <source>
        <dbReference type="EMBL" id="MDM7856840.1"/>
    </source>
</evidence>
<dbReference type="PANTHER" id="PTHR33705:SF2">
    <property type="entry name" value="PHOSPHOCARRIER PROTEIN NPR"/>
    <property type="match status" value="1"/>
</dbReference>
<dbReference type="EMBL" id="JAUCDY010000001">
    <property type="protein sequence ID" value="MDM7856840.1"/>
    <property type="molecule type" value="Genomic_DNA"/>
</dbReference>
<protein>
    <submittedName>
        <fullName evidence="6">HPr family phosphocarrier protein</fullName>
    </submittedName>
</protein>
<reference evidence="6 7" key="1">
    <citation type="submission" date="2023-06" db="EMBL/GenBank/DDBJ databases">
        <title>Thiopseudomonas sp. CY1220 draft genome sequence.</title>
        <authorList>
            <person name="Zhao G."/>
            <person name="An M."/>
        </authorList>
    </citation>
    <scope>NUCLEOTIDE SEQUENCE [LARGE SCALE GENOMIC DNA]</scope>
    <source>
        <strain evidence="6 7">CY1220</strain>
    </source>
</reference>
<dbReference type="SUPFAM" id="SSF55594">
    <property type="entry name" value="HPr-like"/>
    <property type="match status" value="1"/>
</dbReference>
<dbReference type="InterPro" id="IPR001020">
    <property type="entry name" value="PTS_HPr_His_P_site"/>
</dbReference>
<dbReference type="InterPro" id="IPR035895">
    <property type="entry name" value="HPr-like_sf"/>
</dbReference>
<comment type="similarity">
    <text evidence="2">Belongs to the HPr family.</text>
</comment>
<evidence type="ECO:0000256" key="1">
    <source>
        <dbReference type="ARBA" id="ARBA00004496"/>
    </source>
</evidence>
<sequence>MSKHCCVVTISNKRGLHARASAKLATLANKFPCQVSIGHTTEQLRNAKNILEVMMLAASPGTQLYLCAEGEQAEPALAQLVELIEAKFAEDA</sequence>
<name>A0ABT7SKX5_9GAMM</name>
<dbReference type="PROSITE" id="PS00369">
    <property type="entry name" value="PTS_HPR_HIS"/>
    <property type="match status" value="1"/>
</dbReference>
<proteinExistence type="inferred from homology"/>
<dbReference type="PROSITE" id="PS51350">
    <property type="entry name" value="PTS_HPR_DOM"/>
    <property type="match status" value="1"/>
</dbReference>
<evidence type="ECO:0000256" key="3">
    <source>
        <dbReference type="ARBA" id="ARBA00022490"/>
    </source>
</evidence>
<feature type="domain" description="HPr" evidence="5">
    <location>
        <begin position="3"/>
        <end position="91"/>
    </location>
</feature>
<dbReference type="CDD" id="cd00367">
    <property type="entry name" value="PTS-HPr_like"/>
    <property type="match status" value="1"/>
</dbReference>
<dbReference type="PRINTS" id="PR00107">
    <property type="entry name" value="PHOSPHOCPHPR"/>
</dbReference>
<gene>
    <name evidence="6" type="ORF">QEZ41_00890</name>
</gene>
<comment type="caution">
    <text evidence="6">The sequence shown here is derived from an EMBL/GenBank/DDBJ whole genome shotgun (WGS) entry which is preliminary data.</text>
</comment>
<dbReference type="Pfam" id="PF00381">
    <property type="entry name" value="PTS-HPr"/>
    <property type="match status" value="1"/>
</dbReference>
<dbReference type="InterPro" id="IPR000032">
    <property type="entry name" value="HPr-like"/>
</dbReference>
<dbReference type="InterPro" id="IPR050399">
    <property type="entry name" value="HPr"/>
</dbReference>